<evidence type="ECO:0000313" key="2">
    <source>
        <dbReference type="Proteomes" id="UP000053750"/>
    </source>
</evidence>
<protein>
    <submittedName>
        <fullName evidence="1">Uncharacterized protein</fullName>
    </submittedName>
</protein>
<reference evidence="1 2" key="1">
    <citation type="submission" date="2014-02" db="EMBL/GenBank/DDBJ databases">
        <title>Genome sequence of Paenibacillus darwinianus reveals adaptive mechanisms for survival in Antarctic soils.</title>
        <authorList>
            <person name="Dsouza M."/>
            <person name="Taylor M.W."/>
            <person name="Turner S.J."/>
            <person name="Aislabie J."/>
        </authorList>
    </citation>
    <scope>NUCLEOTIDE SEQUENCE [LARGE SCALE GENOMIC DNA]</scope>
    <source>
        <strain evidence="1 2">CE1</strain>
    </source>
</reference>
<proteinExistence type="predicted"/>
<dbReference type="Proteomes" id="UP000053750">
    <property type="component" value="Unassembled WGS sequence"/>
</dbReference>
<comment type="caution">
    <text evidence="1">The sequence shown here is derived from an EMBL/GenBank/DDBJ whole genome shotgun (WGS) entry which is preliminary data.</text>
</comment>
<sequence>MIKYGSDTIRELRFESFQERIEVRDRQWVDIELRFVLAADTPGPDDLIDLTALVITNTEGRIAQIVPQDEGIDCDYQFTFSEKEQLAAFVNGDAMQQKIAKRVSQSADKLW</sequence>
<accession>A0A9W5S1I2</accession>
<name>A0A9W5S1I2_9BACL</name>
<organism evidence="1 2">
    <name type="scientific">Paenibacillus darwinianus</name>
    <dbReference type="NCBI Taxonomy" id="1380763"/>
    <lineage>
        <taxon>Bacteria</taxon>
        <taxon>Bacillati</taxon>
        <taxon>Bacillota</taxon>
        <taxon>Bacilli</taxon>
        <taxon>Bacillales</taxon>
        <taxon>Paenibacillaceae</taxon>
        <taxon>Paenibacillus</taxon>
    </lineage>
</organism>
<gene>
    <name evidence="1" type="ORF">BG53_03450</name>
</gene>
<dbReference type="OrthoDB" id="2930633at2"/>
<evidence type="ECO:0000313" key="1">
    <source>
        <dbReference type="EMBL" id="EXX87763.1"/>
    </source>
</evidence>
<dbReference type="AlphaFoldDB" id="A0A9W5S1I2"/>
<keyword evidence="2" id="KW-1185">Reference proteome</keyword>
<dbReference type="RefSeq" id="WP_036579543.1">
    <property type="nucleotide sequence ID" value="NZ_KK082127.1"/>
</dbReference>
<dbReference type="EMBL" id="JFHU01000144">
    <property type="protein sequence ID" value="EXX87763.1"/>
    <property type="molecule type" value="Genomic_DNA"/>
</dbReference>